<keyword evidence="3" id="KW-1185">Reference proteome</keyword>
<reference evidence="2" key="2">
    <citation type="submission" date="2020-09" db="EMBL/GenBank/DDBJ databases">
        <authorList>
            <person name="Sun Q."/>
            <person name="Zhou Y."/>
        </authorList>
    </citation>
    <scope>NUCLEOTIDE SEQUENCE</scope>
    <source>
        <strain evidence="2">CGMCC 1.12426</strain>
    </source>
</reference>
<sequence length="59" mass="6479">MQTTDPQARDAKPKPRNGDGKTNIVKERSKGLAQPVRVGDHLPVGVFKLPEDSAQLDRD</sequence>
<name>A0A916TKJ9_9HYPH</name>
<evidence type="ECO:0000313" key="3">
    <source>
        <dbReference type="Proteomes" id="UP000605148"/>
    </source>
</evidence>
<reference evidence="2" key="1">
    <citation type="journal article" date="2014" name="Int. J. Syst. Evol. Microbiol.">
        <title>Complete genome sequence of Corynebacterium casei LMG S-19264T (=DSM 44701T), isolated from a smear-ripened cheese.</title>
        <authorList>
            <consortium name="US DOE Joint Genome Institute (JGI-PGF)"/>
            <person name="Walter F."/>
            <person name="Albersmeier A."/>
            <person name="Kalinowski J."/>
            <person name="Ruckert C."/>
        </authorList>
    </citation>
    <scope>NUCLEOTIDE SEQUENCE</scope>
    <source>
        <strain evidence="2">CGMCC 1.12426</strain>
    </source>
</reference>
<gene>
    <name evidence="2" type="ORF">GCM10011316_21540</name>
</gene>
<evidence type="ECO:0000256" key="1">
    <source>
        <dbReference type="SAM" id="MobiDB-lite"/>
    </source>
</evidence>
<comment type="caution">
    <text evidence="2">The sequence shown here is derived from an EMBL/GenBank/DDBJ whole genome shotgun (WGS) entry which is preliminary data.</text>
</comment>
<dbReference type="AlphaFoldDB" id="A0A916TKJ9"/>
<organism evidence="2 3">
    <name type="scientific">Roseibium aquae</name>
    <dbReference type="NCBI Taxonomy" id="1323746"/>
    <lineage>
        <taxon>Bacteria</taxon>
        <taxon>Pseudomonadati</taxon>
        <taxon>Pseudomonadota</taxon>
        <taxon>Alphaproteobacteria</taxon>
        <taxon>Hyphomicrobiales</taxon>
        <taxon>Stappiaceae</taxon>
        <taxon>Roseibium</taxon>
    </lineage>
</organism>
<feature type="compositionally biased region" description="Basic and acidic residues" evidence="1">
    <location>
        <begin position="7"/>
        <end position="30"/>
    </location>
</feature>
<dbReference type="Proteomes" id="UP000605148">
    <property type="component" value="Unassembled WGS sequence"/>
</dbReference>
<proteinExistence type="predicted"/>
<protein>
    <submittedName>
        <fullName evidence="2">Uncharacterized protein</fullName>
    </submittedName>
</protein>
<accession>A0A916TKJ9</accession>
<feature type="region of interest" description="Disordered" evidence="1">
    <location>
        <begin position="1"/>
        <end position="33"/>
    </location>
</feature>
<evidence type="ECO:0000313" key="2">
    <source>
        <dbReference type="EMBL" id="GGB49099.1"/>
    </source>
</evidence>
<dbReference type="EMBL" id="BMFA01000006">
    <property type="protein sequence ID" value="GGB49099.1"/>
    <property type="molecule type" value="Genomic_DNA"/>
</dbReference>